<dbReference type="AlphaFoldDB" id="A0A381UF89"/>
<dbReference type="PANTHER" id="PTHR43235:SF1">
    <property type="entry name" value="GLUTAMINE AMIDOTRANSFERASE PB2B2.05-RELATED"/>
    <property type="match status" value="1"/>
</dbReference>
<dbReference type="GO" id="GO:0006598">
    <property type="term" value="P:polyamine catabolic process"/>
    <property type="evidence" value="ECO:0007669"/>
    <property type="project" value="TreeGrafter"/>
</dbReference>
<dbReference type="EMBL" id="UINC01006076">
    <property type="protein sequence ID" value="SVA25323.1"/>
    <property type="molecule type" value="Genomic_DNA"/>
</dbReference>
<dbReference type="SUPFAM" id="SSF52317">
    <property type="entry name" value="Class I glutamine amidotransferase-like"/>
    <property type="match status" value="1"/>
</dbReference>
<name>A0A381UF89_9ZZZZ</name>
<organism evidence="1">
    <name type="scientific">marine metagenome</name>
    <dbReference type="NCBI Taxonomy" id="408172"/>
    <lineage>
        <taxon>unclassified sequences</taxon>
        <taxon>metagenomes</taxon>
        <taxon>ecological metagenomes</taxon>
    </lineage>
</organism>
<sequence>MTKPIIGITLDNEEPGHYSKFPWYAVRQNYLHSVEQLGAIPFPLFHSAHSAKDIFSLIDGLVITGGNFDIDPQMYGKDEDGSRIIKNNRTIFETTICQMCLDTNKPILGICGGEQLLNVVCSGTLIQDIASSNVNSLKHEQLNPRNQTSHSVNIKQKTKLYNIVKKQKIQVNSAHHQAIDKLGNKLIISGYADDGIIEAIEHSQHDWCVGVQWHPEFLITPEDNLLMKDFVNNASHNK</sequence>
<reference evidence="1" key="1">
    <citation type="submission" date="2018-05" db="EMBL/GenBank/DDBJ databases">
        <authorList>
            <person name="Lanie J.A."/>
            <person name="Ng W.-L."/>
            <person name="Kazmierczak K.M."/>
            <person name="Andrzejewski T.M."/>
            <person name="Davidsen T.M."/>
            <person name="Wayne K.J."/>
            <person name="Tettelin H."/>
            <person name="Glass J.I."/>
            <person name="Rusch D."/>
            <person name="Podicherti R."/>
            <person name="Tsui H.-C.T."/>
            <person name="Winkler M.E."/>
        </authorList>
    </citation>
    <scope>NUCLEOTIDE SEQUENCE</scope>
</reference>
<dbReference type="InterPro" id="IPR011697">
    <property type="entry name" value="Peptidase_C26"/>
</dbReference>
<accession>A0A381UF89</accession>
<dbReference type="GO" id="GO:0033969">
    <property type="term" value="F:gamma-glutamyl-gamma-aminobutyrate hydrolase activity"/>
    <property type="evidence" value="ECO:0007669"/>
    <property type="project" value="TreeGrafter"/>
</dbReference>
<proteinExistence type="predicted"/>
<dbReference type="Gene3D" id="3.40.50.880">
    <property type="match status" value="1"/>
</dbReference>
<dbReference type="InterPro" id="IPR029062">
    <property type="entry name" value="Class_I_gatase-like"/>
</dbReference>
<dbReference type="CDD" id="cd01745">
    <property type="entry name" value="GATase1_2"/>
    <property type="match status" value="1"/>
</dbReference>
<dbReference type="PANTHER" id="PTHR43235">
    <property type="entry name" value="GLUTAMINE AMIDOTRANSFERASE PB2B2.05-RELATED"/>
    <property type="match status" value="1"/>
</dbReference>
<dbReference type="GO" id="GO:0005829">
    <property type="term" value="C:cytosol"/>
    <property type="evidence" value="ECO:0007669"/>
    <property type="project" value="TreeGrafter"/>
</dbReference>
<dbReference type="PROSITE" id="PS51273">
    <property type="entry name" value="GATASE_TYPE_1"/>
    <property type="match status" value="1"/>
</dbReference>
<dbReference type="Pfam" id="PF07722">
    <property type="entry name" value="Peptidase_C26"/>
    <property type="match status" value="1"/>
</dbReference>
<evidence type="ECO:0000313" key="1">
    <source>
        <dbReference type="EMBL" id="SVA25323.1"/>
    </source>
</evidence>
<dbReference type="InterPro" id="IPR044668">
    <property type="entry name" value="PuuD-like"/>
</dbReference>
<gene>
    <name evidence="1" type="ORF">METZ01_LOCUS78177</name>
</gene>
<protein>
    <submittedName>
        <fullName evidence="1">Uncharacterized protein</fullName>
    </submittedName>
</protein>